<evidence type="ECO:0000313" key="13">
    <source>
        <dbReference type="EMBL" id="MDQ0204344.1"/>
    </source>
</evidence>
<evidence type="ECO:0000256" key="11">
    <source>
        <dbReference type="SAM" id="Phobius"/>
    </source>
</evidence>
<keyword evidence="5" id="KW-0187">Copper transport</keyword>
<feature type="transmembrane region" description="Helical" evidence="11">
    <location>
        <begin position="361"/>
        <end position="383"/>
    </location>
</feature>
<feature type="domain" description="P-type ATPase A" evidence="12">
    <location>
        <begin position="247"/>
        <end position="343"/>
    </location>
</feature>
<comment type="caution">
    <text evidence="13">The sequence shown here is derived from an EMBL/GenBank/DDBJ whole genome shotgun (WGS) entry which is preliminary data.</text>
</comment>
<keyword evidence="4" id="KW-0479">Metal-binding</keyword>
<keyword evidence="14" id="KW-1185">Reference proteome</keyword>
<proteinExistence type="predicted"/>
<organism evidence="13 14">
    <name type="scientific">Pectinatus haikarae</name>
    <dbReference type="NCBI Taxonomy" id="349096"/>
    <lineage>
        <taxon>Bacteria</taxon>
        <taxon>Bacillati</taxon>
        <taxon>Bacillota</taxon>
        <taxon>Negativicutes</taxon>
        <taxon>Selenomonadales</taxon>
        <taxon>Selenomonadaceae</taxon>
        <taxon>Pectinatus</taxon>
    </lineage>
</organism>
<evidence type="ECO:0000256" key="10">
    <source>
        <dbReference type="ARBA" id="ARBA00049289"/>
    </source>
</evidence>
<dbReference type="Pfam" id="PF00122">
    <property type="entry name" value="E1-E2_ATPase"/>
    <property type="match status" value="1"/>
</dbReference>
<dbReference type="PRINTS" id="PR00119">
    <property type="entry name" value="CATATPASE"/>
</dbReference>
<dbReference type="InterPro" id="IPR059000">
    <property type="entry name" value="ATPase_P-type_domA"/>
</dbReference>
<feature type="transmembrane region" description="Helical" evidence="11">
    <location>
        <begin position="142"/>
        <end position="163"/>
    </location>
</feature>
<gene>
    <name evidence="13" type="ORF">J2S01_002072</name>
</gene>
<dbReference type="InterPro" id="IPR008250">
    <property type="entry name" value="ATPase_P-typ_transduc_dom_A_sf"/>
</dbReference>
<dbReference type="NCBIfam" id="TIGR01494">
    <property type="entry name" value="ATPase_P-type"/>
    <property type="match status" value="1"/>
</dbReference>
<dbReference type="Gene3D" id="3.40.50.1000">
    <property type="entry name" value="HAD superfamily/HAD-like"/>
    <property type="match status" value="1"/>
</dbReference>
<feature type="transmembrane region" description="Helical" evidence="11">
    <location>
        <begin position="704"/>
        <end position="724"/>
    </location>
</feature>
<dbReference type="Pfam" id="PF00702">
    <property type="entry name" value="Hydrolase"/>
    <property type="match status" value="1"/>
</dbReference>
<evidence type="ECO:0000256" key="4">
    <source>
        <dbReference type="ARBA" id="ARBA00022723"/>
    </source>
</evidence>
<keyword evidence="5" id="KW-0813">Transport</keyword>
<feature type="transmembrane region" description="Helical" evidence="11">
    <location>
        <begin position="204"/>
        <end position="223"/>
    </location>
</feature>
<feature type="transmembrane region" description="Helical" evidence="11">
    <location>
        <begin position="102"/>
        <end position="122"/>
    </location>
</feature>
<name>A0ABT9YB60_9FIRM</name>
<dbReference type="PANTHER" id="PTHR43520:SF8">
    <property type="entry name" value="P-TYPE CU(+) TRANSPORTER"/>
    <property type="match status" value="1"/>
</dbReference>
<keyword evidence="6" id="KW-1278">Translocase</keyword>
<evidence type="ECO:0000256" key="1">
    <source>
        <dbReference type="ARBA" id="ARBA00004127"/>
    </source>
</evidence>
<dbReference type="InterPro" id="IPR001757">
    <property type="entry name" value="P_typ_ATPase"/>
</dbReference>
<dbReference type="InterPro" id="IPR023299">
    <property type="entry name" value="ATPase_P-typ_cyto_dom_N"/>
</dbReference>
<feature type="transmembrane region" description="Helical" evidence="11">
    <location>
        <begin position="730"/>
        <end position="753"/>
    </location>
</feature>
<dbReference type="InterPro" id="IPR036412">
    <property type="entry name" value="HAD-like_sf"/>
</dbReference>
<evidence type="ECO:0000259" key="12">
    <source>
        <dbReference type="Pfam" id="PF00122"/>
    </source>
</evidence>
<feature type="transmembrane region" description="Helical" evidence="11">
    <location>
        <begin position="170"/>
        <end position="192"/>
    </location>
</feature>
<evidence type="ECO:0000256" key="7">
    <source>
        <dbReference type="ARBA" id="ARBA00022989"/>
    </source>
</evidence>
<reference evidence="13 14" key="1">
    <citation type="submission" date="2023-07" db="EMBL/GenBank/DDBJ databases">
        <title>Genomic Encyclopedia of Type Strains, Phase IV (KMG-IV): sequencing the most valuable type-strain genomes for metagenomic binning, comparative biology and taxonomic classification.</title>
        <authorList>
            <person name="Goeker M."/>
        </authorList>
    </citation>
    <scope>NUCLEOTIDE SEQUENCE [LARGE SCALE GENOMIC DNA]</scope>
    <source>
        <strain evidence="13 14">DSM 16980</strain>
    </source>
</reference>
<accession>A0ABT9YB60</accession>
<comment type="catalytic activity">
    <reaction evidence="10">
        <text>Cu(+)(in) + ATP + H2O = Cu(+)(out) + ADP + phosphate + H(+)</text>
        <dbReference type="Rhea" id="RHEA:25792"/>
        <dbReference type="ChEBI" id="CHEBI:15377"/>
        <dbReference type="ChEBI" id="CHEBI:15378"/>
        <dbReference type="ChEBI" id="CHEBI:30616"/>
        <dbReference type="ChEBI" id="CHEBI:43474"/>
        <dbReference type="ChEBI" id="CHEBI:49552"/>
        <dbReference type="ChEBI" id="CHEBI:456216"/>
        <dbReference type="EC" id="7.2.2.8"/>
    </reaction>
</comment>
<dbReference type="EMBL" id="JAUSUE010000015">
    <property type="protein sequence ID" value="MDQ0204344.1"/>
    <property type="molecule type" value="Genomic_DNA"/>
</dbReference>
<dbReference type="PANTHER" id="PTHR43520">
    <property type="entry name" value="ATP7, ISOFORM B"/>
    <property type="match status" value="1"/>
</dbReference>
<evidence type="ECO:0000256" key="3">
    <source>
        <dbReference type="ARBA" id="ARBA00022692"/>
    </source>
</evidence>
<keyword evidence="5" id="KW-0406">Ion transport</keyword>
<evidence type="ECO:0000256" key="2">
    <source>
        <dbReference type="ARBA" id="ARBA00012517"/>
    </source>
</evidence>
<evidence type="ECO:0000256" key="5">
    <source>
        <dbReference type="ARBA" id="ARBA00022796"/>
    </source>
</evidence>
<dbReference type="EC" id="7.2.2.8" evidence="2"/>
<sequence length="756" mass="82005">MHFSPYASKFIETTDFIIIEGAISMSLHTISLVDISNDATADQFTAIIQSVIGAKIIAFDASVPALIVSCSDNDLAAVVELLQNSGYCVGALPRVRFYTIKYPLQILLISITALLFLIYLNLAQAAALPLPVIIDPVHDQGAFITARFFIIIFIMLINIQYFFGSTKGPAGLLSPDLLICTGIIIVFLLGLYETIPVFMGINPSAGNFYGETSCLIIVLATALKVCETSHIERLTDSLRQDADFPASAAVLDLDTDEEKQVSSSHLQPDDIVTIKTGQTIPADGEISWGEGSVDESKLTGSFDLIDKAPGDKVFLGTINTKGTFHYRVSAAVNESVLLQLTKLQKTAANMNTDIEHTTIKIVRASAVFTIFSSLFAAALAIYIKESPAFIFSVLASILVAGYPPSVISSARIPFLSAARQWYTCGIFFKNIRIIEQIYHIDTVILGKTGILTEGMPAVAALQAEGITPKVLLSLAASTEKDLKHTLSKALLASSVKNQAHLQRISSSQLIEGSGAEALVNGDIVRVGKASWLKEEGINISNELQMKGFQISKEGSTPIYIALRKYCHGVLTMTDSIKYGSKTALAHLHNMKINTMLFTGDNKNTAKYIADQLSITQYKAELLPDDKAQEIELLHTHGLTVAAVGNADNDLPMLRAADIGIFLDHNVNPAAVSAADIIYPGGSLQRVAETIKFCRYMMKHIHCKLICVAVFFFLVLASIFIFPYYLGSAEFFPAAAATAMTLLGFLVIKIPLFLHKL</sequence>
<evidence type="ECO:0000256" key="6">
    <source>
        <dbReference type="ARBA" id="ARBA00022967"/>
    </source>
</evidence>
<dbReference type="SUPFAM" id="SSF81653">
    <property type="entry name" value="Calcium ATPase, transduction domain A"/>
    <property type="match status" value="1"/>
</dbReference>
<dbReference type="Proteomes" id="UP001239167">
    <property type="component" value="Unassembled WGS sequence"/>
</dbReference>
<protein>
    <recommendedName>
        <fullName evidence="2">P-type Cu(+) transporter</fullName>
        <ecNumber evidence="2">7.2.2.8</ecNumber>
    </recommendedName>
</protein>
<keyword evidence="3 11" id="KW-0812">Transmembrane</keyword>
<comment type="subcellular location">
    <subcellularLocation>
        <location evidence="1">Endomembrane system</location>
        <topology evidence="1">Multi-pass membrane protein</topology>
    </subcellularLocation>
</comment>
<feature type="transmembrane region" description="Helical" evidence="11">
    <location>
        <begin position="389"/>
        <end position="410"/>
    </location>
</feature>
<evidence type="ECO:0000313" key="14">
    <source>
        <dbReference type="Proteomes" id="UP001239167"/>
    </source>
</evidence>
<dbReference type="SUPFAM" id="SSF81660">
    <property type="entry name" value="Metal cation-transporting ATPase, ATP-binding domain N"/>
    <property type="match status" value="1"/>
</dbReference>
<evidence type="ECO:0000256" key="8">
    <source>
        <dbReference type="ARBA" id="ARBA00023008"/>
    </source>
</evidence>
<keyword evidence="9 11" id="KW-0472">Membrane</keyword>
<dbReference type="InterPro" id="IPR023214">
    <property type="entry name" value="HAD_sf"/>
</dbReference>
<evidence type="ECO:0000256" key="9">
    <source>
        <dbReference type="ARBA" id="ARBA00023136"/>
    </source>
</evidence>
<dbReference type="Gene3D" id="2.70.150.10">
    <property type="entry name" value="Calcium-transporting ATPase, cytoplasmic transduction domain A"/>
    <property type="match status" value="1"/>
</dbReference>
<keyword evidence="7 11" id="KW-1133">Transmembrane helix</keyword>
<keyword evidence="8" id="KW-0186">Copper</keyword>
<dbReference type="SUPFAM" id="SSF56784">
    <property type="entry name" value="HAD-like"/>
    <property type="match status" value="1"/>
</dbReference>
<dbReference type="Gene3D" id="3.40.1110.10">
    <property type="entry name" value="Calcium-transporting ATPase, cytoplasmic domain N"/>
    <property type="match status" value="1"/>
</dbReference>